<organism evidence="2">
    <name type="scientific">Chlorella variabilis</name>
    <name type="common">Green alga</name>
    <dbReference type="NCBI Taxonomy" id="554065"/>
    <lineage>
        <taxon>Eukaryota</taxon>
        <taxon>Viridiplantae</taxon>
        <taxon>Chlorophyta</taxon>
        <taxon>core chlorophytes</taxon>
        <taxon>Trebouxiophyceae</taxon>
        <taxon>Chlorellales</taxon>
        <taxon>Chlorellaceae</taxon>
        <taxon>Chlorella clade</taxon>
        <taxon>Chlorella</taxon>
    </lineage>
</organism>
<evidence type="ECO:0000313" key="1">
    <source>
        <dbReference type="EMBL" id="EFN59610.1"/>
    </source>
</evidence>
<proteinExistence type="predicted"/>
<evidence type="ECO:0000313" key="2">
    <source>
        <dbReference type="Proteomes" id="UP000008141"/>
    </source>
</evidence>
<name>E1Z270_CHLVA</name>
<accession>E1Z270</accession>
<dbReference type="InParanoid" id="E1Z270"/>
<keyword evidence="2" id="KW-1185">Reference proteome</keyword>
<dbReference type="GeneID" id="17359358"/>
<dbReference type="Gene3D" id="3.40.50.2300">
    <property type="match status" value="1"/>
</dbReference>
<dbReference type="AlphaFoldDB" id="E1Z270"/>
<dbReference type="EMBL" id="GL433835">
    <property type="protein sequence ID" value="EFN59610.1"/>
    <property type="molecule type" value="Genomic_DNA"/>
</dbReference>
<sequence>MTSLCSLTVRGPAVAGALSSRGGDPAPQQPAACRLRPCGRPATWVAAAGGRHRRCRRHQQRLARVSAGELPVVRWQHGQCLQLLFIDRSDTVRSRFALGMFERISAWSGCSRSLAGTPCGLDAAEGSSPGLGTQAGLFSLAASWQLRPHLFTSARMRFEPDDIDRFDLLICLDSGVQAGVLRAVSADRPNEPASYVQRICCLSDFLMYCSDAVLLSPGSTSALDRQLRSQVALALPTLRPSAARVAAAATAGGGGSSSGFTGRDAGEVAVPAYMLPTGIPRPPLQGDGSGSADEQWERMALMLAVCCAGFVRYLLDCGPDEQSGYGSDG</sequence>
<gene>
    <name evidence="1" type="ORF">CHLNCDRAFT_49399</name>
</gene>
<evidence type="ECO:0008006" key="3">
    <source>
        <dbReference type="Google" id="ProtNLM"/>
    </source>
</evidence>
<dbReference type="RefSeq" id="XP_005851712.1">
    <property type="nucleotide sequence ID" value="XM_005851650.1"/>
</dbReference>
<protein>
    <recommendedName>
        <fullName evidence="3">Phosphotyrosine protein phosphatase I domain-containing protein</fullName>
    </recommendedName>
</protein>
<dbReference type="OrthoDB" id="507543at2759"/>
<dbReference type="KEGG" id="cvr:CHLNCDRAFT_49399"/>
<reference evidence="1 2" key="1">
    <citation type="journal article" date="2010" name="Plant Cell">
        <title>The Chlorella variabilis NC64A genome reveals adaptation to photosymbiosis, coevolution with viruses, and cryptic sex.</title>
        <authorList>
            <person name="Blanc G."/>
            <person name="Duncan G."/>
            <person name="Agarkova I."/>
            <person name="Borodovsky M."/>
            <person name="Gurnon J."/>
            <person name="Kuo A."/>
            <person name="Lindquist E."/>
            <person name="Lucas S."/>
            <person name="Pangilinan J."/>
            <person name="Polle J."/>
            <person name="Salamov A."/>
            <person name="Terry A."/>
            <person name="Yamada T."/>
            <person name="Dunigan D.D."/>
            <person name="Grigoriev I.V."/>
            <person name="Claverie J.M."/>
            <person name="Van Etten J.L."/>
        </authorList>
    </citation>
    <scope>NUCLEOTIDE SEQUENCE [LARGE SCALE GENOMIC DNA]</scope>
    <source>
        <strain evidence="1 2">NC64A</strain>
    </source>
</reference>
<dbReference type="Proteomes" id="UP000008141">
    <property type="component" value="Unassembled WGS sequence"/>
</dbReference>